<accession>A0A1I5GBG9</accession>
<feature type="region of interest" description="Disordered" evidence="1">
    <location>
        <begin position="120"/>
        <end position="191"/>
    </location>
</feature>
<feature type="compositionally biased region" description="Gly residues" evidence="1">
    <location>
        <begin position="132"/>
        <end position="145"/>
    </location>
</feature>
<dbReference type="Gene3D" id="3.90.50.10">
    <property type="entry name" value="Photosynthetic Reaction Center, subunit H, domain 2"/>
    <property type="match status" value="1"/>
</dbReference>
<dbReference type="SUPFAM" id="SSF50346">
    <property type="entry name" value="PRC-barrel domain"/>
    <property type="match status" value="1"/>
</dbReference>
<dbReference type="Proteomes" id="UP000183642">
    <property type="component" value="Unassembled WGS sequence"/>
</dbReference>
<dbReference type="InterPro" id="IPR052967">
    <property type="entry name" value="Stress_Response_Assoc"/>
</dbReference>
<evidence type="ECO:0000313" key="5">
    <source>
        <dbReference type="Proteomes" id="UP000183642"/>
    </source>
</evidence>
<name>A0A1I5GBG9_9ACTN</name>
<organism evidence="4 5">
    <name type="scientific">Geodermatophilus obscurus</name>
    <dbReference type="NCBI Taxonomy" id="1861"/>
    <lineage>
        <taxon>Bacteria</taxon>
        <taxon>Bacillati</taxon>
        <taxon>Actinomycetota</taxon>
        <taxon>Actinomycetes</taxon>
        <taxon>Geodermatophilales</taxon>
        <taxon>Geodermatophilaceae</taxon>
        <taxon>Geodermatophilus</taxon>
    </lineage>
</organism>
<dbReference type="PANTHER" id="PTHR38463">
    <property type="entry name" value="STRESS RESPONSE PROTEIN YSNF"/>
    <property type="match status" value="1"/>
</dbReference>
<keyword evidence="5" id="KW-1185">Reference proteome</keyword>
<evidence type="ECO:0000313" key="4">
    <source>
        <dbReference type="EMBL" id="SFO32891.1"/>
    </source>
</evidence>
<feature type="compositionally biased region" description="Basic and acidic residues" evidence="1">
    <location>
        <begin position="310"/>
        <end position="325"/>
    </location>
</feature>
<sequence>MIGTDTISRVIGQDVYDSSGDKIGSASEVYLDDETGQPEWATVRTGLFGTKESFVPLRDADLTNEGLRVNVSKAKVKDAPKIDTDGHLSPQEEQELYRYYGLGSGTGTQTQGMAQQGMTQQTTTDTTTTGTAGMGAGTGTTGMGTGRADRDGDGVPDDLEARRGTVGHDTSGPTTDNAMTRSEEHLQVGTQQVEAGRARLRKYVVTENVTQTVPVSHEEVRVEREPITDANVGNAYDGPAISEEEHEVVLHAERPVVSKEATPVERVRLDTQTVTEQQQVSEQVRKEEIEVDTDGVTGTTGGDNRGFVQKAKDALDRDNDGQVGR</sequence>
<dbReference type="Pfam" id="PF09557">
    <property type="entry name" value="DUF2382"/>
    <property type="match status" value="1"/>
</dbReference>
<dbReference type="EMBL" id="FOWE01000006">
    <property type="protein sequence ID" value="SFO32891.1"/>
    <property type="molecule type" value="Genomic_DNA"/>
</dbReference>
<dbReference type="OrthoDB" id="3712018at2"/>
<gene>
    <name evidence="4" type="ORF">SAMN05660359_02700</name>
</gene>
<evidence type="ECO:0000259" key="3">
    <source>
        <dbReference type="Pfam" id="PF09557"/>
    </source>
</evidence>
<dbReference type="GO" id="GO:0030077">
    <property type="term" value="C:plasma membrane light-harvesting complex"/>
    <property type="evidence" value="ECO:0007669"/>
    <property type="project" value="InterPro"/>
</dbReference>
<dbReference type="NCBIfam" id="TIGR02271">
    <property type="entry name" value="YsnF/AvaK domain"/>
    <property type="match status" value="1"/>
</dbReference>
<evidence type="ECO:0000259" key="2">
    <source>
        <dbReference type="Pfam" id="PF05239"/>
    </source>
</evidence>
<dbReference type="InterPro" id="IPR011033">
    <property type="entry name" value="PRC_barrel-like_sf"/>
</dbReference>
<feature type="compositionally biased region" description="Polar residues" evidence="1">
    <location>
        <begin position="171"/>
        <end position="180"/>
    </location>
</feature>
<feature type="compositionally biased region" description="Basic and acidic residues" evidence="1">
    <location>
        <begin position="147"/>
        <end position="163"/>
    </location>
</feature>
<reference evidence="5" key="1">
    <citation type="submission" date="2016-10" db="EMBL/GenBank/DDBJ databases">
        <authorList>
            <person name="Varghese N."/>
            <person name="Submissions S."/>
        </authorList>
    </citation>
    <scope>NUCLEOTIDE SEQUENCE [LARGE SCALE GENOMIC DNA]</scope>
    <source>
        <strain evidence="5">DSM 43161</strain>
    </source>
</reference>
<feature type="region of interest" description="Disordered" evidence="1">
    <location>
        <begin position="278"/>
        <end position="325"/>
    </location>
</feature>
<dbReference type="GO" id="GO:0019684">
    <property type="term" value="P:photosynthesis, light reaction"/>
    <property type="evidence" value="ECO:0007669"/>
    <property type="project" value="InterPro"/>
</dbReference>
<feature type="domain" description="DUF2382" evidence="3">
    <location>
        <begin position="179"/>
        <end position="291"/>
    </location>
</feature>
<dbReference type="AlphaFoldDB" id="A0A1I5GBG9"/>
<dbReference type="Pfam" id="PF05239">
    <property type="entry name" value="PRC"/>
    <property type="match status" value="1"/>
</dbReference>
<dbReference type="PANTHER" id="PTHR38463:SF1">
    <property type="entry name" value="STRESS RESPONSE PROTEIN YSNF"/>
    <property type="match status" value="1"/>
</dbReference>
<evidence type="ECO:0000256" key="1">
    <source>
        <dbReference type="SAM" id="MobiDB-lite"/>
    </source>
</evidence>
<dbReference type="InterPro" id="IPR027275">
    <property type="entry name" value="PRC-brl_dom"/>
</dbReference>
<feature type="domain" description="PRC-barrel" evidence="2">
    <location>
        <begin position="6"/>
        <end position="74"/>
    </location>
</feature>
<dbReference type="InterPro" id="IPR019060">
    <property type="entry name" value="DUF2382"/>
</dbReference>
<proteinExistence type="predicted"/>
<feature type="compositionally biased region" description="Low complexity" evidence="1">
    <location>
        <begin position="120"/>
        <end position="131"/>
    </location>
</feature>
<dbReference type="InterPro" id="IPR014747">
    <property type="entry name" value="Bac_photo_RC_H_C"/>
</dbReference>
<protein>
    <submittedName>
        <fullName evidence="4">Conserved domain-containing protein</fullName>
    </submittedName>
</protein>
<dbReference type="RefSeq" id="WP_075014035.1">
    <property type="nucleotide sequence ID" value="NZ_FOWE01000006.1"/>
</dbReference>